<feature type="compositionally biased region" description="Basic residues" evidence="1">
    <location>
        <begin position="578"/>
        <end position="589"/>
    </location>
</feature>
<feature type="compositionally biased region" description="Basic and acidic residues" evidence="1">
    <location>
        <begin position="522"/>
        <end position="535"/>
    </location>
</feature>
<accession>A0A086LU08</accession>
<feature type="compositionally biased region" description="Basic and acidic residues" evidence="1">
    <location>
        <begin position="1102"/>
        <end position="1117"/>
    </location>
</feature>
<feature type="region of interest" description="Disordered" evidence="1">
    <location>
        <begin position="1738"/>
        <end position="1786"/>
    </location>
</feature>
<feature type="compositionally biased region" description="Basic and acidic residues" evidence="1">
    <location>
        <begin position="1337"/>
        <end position="1365"/>
    </location>
</feature>
<feature type="compositionally biased region" description="Low complexity" evidence="1">
    <location>
        <begin position="388"/>
        <end position="412"/>
    </location>
</feature>
<feature type="compositionally biased region" description="Low complexity" evidence="1">
    <location>
        <begin position="354"/>
        <end position="373"/>
    </location>
</feature>
<evidence type="ECO:0000256" key="1">
    <source>
        <dbReference type="SAM" id="MobiDB-lite"/>
    </source>
</evidence>
<dbReference type="Proteomes" id="UP000028834">
    <property type="component" value="Unassembled WGS sequence"/>
</dbReference>
<feature type="compositionally biased region" description="Basic and acidic residues" evidence="1">
    <location>
        <begin position="1506"/>
        <end position="1520"/>
    </location>
</feature>
<evidence type="ECO:0000313" key="2">
    <source>
        <dbReference type="EMBL" id="KFG60126.1"/>
    </source>
</evidence>
<feature type="compositionally biased region" description="Basic and acidic residues" evidence="1">
    <location>
        <begin position="769"/>
        <end position="778"/>
    </location>
</feature>
<feature type="compositionally biased region" description="Low complexity" evidence="1">
    <location>
        <begin position="434"/>
        <end position="449"/>
    </location>
</feature>
<gene>
    <name evidence="2" type="ORF">TGRUB_432080</name>
</gene>
<feature type="region of interest" description="Disordered" evidence="1">
    <location>
        <begin position="146"/>
        <end position="173"/>
    </location>
</feature>
<feature type="compositionally biased region" description="Low complexity" evidence="1">
    <location>
        <begin position="211"/>
        <end position="222"/>
    </location>
</feature>
<feature type="region of interest" description="Disordered" evidence="1">
    <location>
        <begin position="740"/>
        <end position="783"/>
    </location>
</feature>
<feature type="region of interest" description="Disordered" evidence="1">
    <location>
        <begin position="200"/>
        <end position="264"/>
    </location>
</feature>
<feature type="compositionally biased region" description="Basic and acidic residues" evidence="1">
    <location>
        <begin position="590"/>
        <end position="600"/>
    </location>
</feature>
<dbReference type="EMBL" id="AFYV02002000">
    <property type="protein sequence ID" value="KFG60126.1"/>
    <property type="molecule type" value="Genomic_DNA"/>
</dbReference>
<organism evidence="2 3">
    <name type="scientific">Toxoplasma gondii RUB</name>
    <dbReference type="NCBI Taxonomy" id="935652"/>
    <lineage>
        <taxon>Eukaryota</taxon>
        <taxon>Sar</taxon>
        <taxon>Alveolata</taxon>
        <taxon>Apicomplexa</taxon>
        <taxon>Conoidasida</taxon>
        <taxon>Coccidia</taxon>
        <taxon>Eucoccidiorida</taxon>
        <taxon>Eimeriorina</taxon>
        <taxon>Sarcocystidae</taxon>
        <taxon>Toxoplasma</taxon>
    </lineage>
</organism>
<feature type="compositionally biased region" description="Basic and acidic residues" evidence="1">
    <location>
        <begin position="665"/>
        <end position="680"/>
    </location>
</feature>
<feature type="compositionally biased region" description="Polar residues" evidence="1">
    <location>
        <begin position="1747"/>
        <end position="1761"/>
    </location>
</feature>
<feature type="region of interest" description="Disordered" evidence="1">
    <location>
        <begin position="431"/>
        <end position="622"/>
    </location>
</feature>
<feature type="region of interest" description="Disordered" evidence="1">
    <location>
        <begin position="896"/>
        <end position="990"/>
    </location>
</feature>
<feature type="compositionally biased region" description="Low complexity" evidence="1">
    <location>
        <begin position="479"/>
        <end position="521"/>
    </location>
</feature>
<feature type="region of interest" description="Disordered" evidence="1">
    <location>
        <begin position="1337"/>
        <end position="1370"/>
    </location>
</feature>
<feature type="compositionally biased region" description="Basic and acidic residues" evidence="1">
    <location>
        <begin position="607"/>
        <end position="622"/>
    </location>
</feature>
<feature type="compositionally biased region" description="Low complexity" evidence="1">
    <location>
        <begin position="155"/>
        <end position="173"/>
    </location>
</feature>
<protein>
    <submittedName>
        <fullName evidence="2">Uncharacterized protein</fullName>
    </submittedName>
</protein>
<dbReference type="OrthoDB" id="10470733at2759"/>
<sequence>LTAAVSPQEVFLQRKRADSYSEPEADQASRLVNPTATFSPSRAFFSRQMGSVGSGSFLFFMPPSRLVSDRTFLPKNMRSTPRLLRRLHPSRRLSYDPSVATGGVHLSFIFEDNRHAFASSSAVLAQGHLSPVLATPSDARRRLESREYPTSTFVASTTSARSPAATPSSRPPWATLYSREAASRHRLPLRRVALQTHLRSFSPYRRRTTRTDPLTRFPLTRLGPRVSRPPLPRPQAQNWPRRRGREQQGGSGRAAHPSPGRTLGSFADLAGVACGFQTPLTATKRGNGSTASCVPSLGTSVSRRFVAAAPRASQRLGTHQAKGYVDGHGDKGKDVLSSSRRWESRRQKTEQKTSSDSSSSSSASPVSPPSRTSGVSIDSPASEKGHGASASSSESATLSSTAAASQTSPSSSWQNFAWLADEDVARSRFGRRVSGNSSLSSNSPGADSSRLNLADGLSSSTCRAARPDRSAHEPPAPPLDSLSPSASLSAVCRSSSYSSSSPSSSSAASSSAASLASTDSSLSRESRASEHEGHGDPQSPPLLQRLHFAPLDARKRSGAQRAGTERLAGGGTLPGRREQKRRSVSARRNRKDETPVEGRQGRGQGNKLDEEGISKWRGGKPEEARALQRERWIRDLLLSRPSESRTAVQQELLALLLHREKLRTREKENADRRRLKDRRVSPHSKANHTQFVFQNLRRNSFLAPPLLHGSRGLSLLFNALRASPSSSASSVSASSSWRSSWTSEMSQQGGDGEQKASGVAAEPPVSVRDMGDSHKGPEDTATAHAKAQIAHEVLRDLLYHLPHFSTSHIVTVLRLVSASLPGSWLAFRPAAPSQAPLSTAEAFLSDPLDFACMPLGELRLELLAVLSRCVSLSWLARFSGDEFIGLLAFSQVVAAPSSSPLSPRAGVGARGGGRPDDGDTSDEAVRGHGDTGGRRRVESRPEAEQEPCLSRQRGSSPGEEEWGTERTRSRPCTEMRRNTTRTSTFGCRRDEESAMKQRLRESPDFFALLQRLSVALPSKIASFSSLPELAVVAQNLSRLQALDALTLLSLGDRAGHLLHARRVGTQRQPTLAADSPGDSSGSPCDEATGSAVAEPPWVAKESLLKNRGEGERDKQTGEETEGDDDSAASLDCLLKDVKSAAVLCKLMVKLGSVSPRFQRELFLWVATLPGRFSEAGGDAKTHESPSRFQQEKLRQNEWAVASAPEPVHVQASAFFRHSAAFLPAFSLCLVHSLCAERSPTRGAKLTEGVYQPSDRERMQAKTETGDYSTCMSGRWSSEEAEASGEAIVGRPAREAFLRLVSCGLPYLDSPAQVVGVLRALARVARIEALKDPLQEKARIAQGEERQRQDAPTRRGNERDGTRDLENLSASPSRFFEAAGTTVSPQSGCRPNSVVTVVQKTQLKALLHLRSLLLTGTSDSDLRSVLSPCPLLSASAQSIEAALEDLEAAAGTSTREGGNRPIRLAVRAPDLSLLRPLLLALCETAEATRETYARVTLGGAAETGRTFHDESKAALEREGKGSETYAENLATAAQERETRADYFEKARHAGKADDPPASDQSFSGDISFLIALLLYQVFVVSPFPRQIQGAHTSLLPWLRARPQDLQWSFPLALRCVAGALSLVEVSQAQHASLASSRCFSLDETKGGGATRTPHSTPERTEAHRVLNSRQEVSPNPALTSGARFWASRVWLLSAIDIVLDPSLSSLFLLRFRDSHPSRQTTGQTATLLLSLLRSRQDVPASPCEPSVSAAQSQTRQKASTPQAHAARPDGLETLNGETLNEDREERRRAAEAEFDRLVTQVCSRLASLATALRT</sequence>
<feature type="region of interest" description="Disordered" evidence="1">
    <location>
        <begin position="1061"/>
        <end position="1126"/>
    </location>
</feature>
<feature type="region of interest" description="Disordered" evidence="1">
    <location>
        <begin position="1506"/>
        <end position="1525"/>
    </location>
</feature>
<feature type="compositionally biased region" description="Basic and acidic residues" evidence="1">
    <location>
        <begin position="913"/>
        <end position="943"/>
    </location>
</feature>
<name>A0A086LU08_TOXGO</name>
<feature type="region of interest" description="Disordered" evidence="1">
    <location>
        <begin position="665"/>
        <end position="686"/>
    </location>
</feature>
<reference evidence="2 3" key="1">
    <citation type="submission" date="2014-05" db="EMBL/GenBank/DDBJ databases">
        <authorList>
            <person name="Sibley D."/>
            <person name="Venepally P."/>
            <person name="Karamycheva S."/>
            <person name="Hadjithomas M."/>
            <person name="Khan A."/>
            <person name="Brunk B."/>
            <person name="Roos D."/>
            <person name="Caler E."/>
            <person name="Lorenzi H."/>
        </authorList>
    </citation>
    <scope>NUCLEOTIDE SEQUENCE [LARGE SCALE GENOMIC DNA]</scope>
    <source>
        <strain evidence="2 3">RUB</strain>
    </source>
</reference>
<feature type="compositionally biased region" description="Basic and acidic residues" evidence="1">
    <location>
        <begin position="325"/>
        <end position="353"/>
    </location>
</feature>
<evidence type="ECO:0000313" key="3">
    <source>
        <dbReference type="Proteomes" id="UP000028834"/>
    </source>
</evidence>
<feature type="region of interest" description="Disordered" evidence="1">
    <location>
        <begin position="311"/>
        <end position="413"/>
    </location>
</feature>
<feature type="compositionally biased region" description="Low complexity" evidence="1">
    <location>
        <begin position="1072"/>
        <end position="1083"/>
    </location>
</feature>
<feature type="compositionally biased region" description="Basic and acidic residues" evidence="1">
    <location>
        <begin position="963"/>
        <end position="977"/>
    </location>
</feature>
<feature type="non-terminal residue" evidence="2">
    <location>
        <position position="1"/>
    </location>
</feature>
<comment type="caution">
    <text evidence="2">The sequence shown here is derived from an EMBL/GenBank/DDBJ whole genome shotgun (WGS) entry which is preliminary data.</text>
</comment>
<proteinExistence type="predicted"/>
<dbReference type="VEuPathDB" id="ToxoDB:TGRUB_432080"/>
<feature type="compositionally biased region" description="Low complexity" evidence="1">
    <location>
        <begin position="896"/>
        <end position="907"/>
    </location>
</feature>
<feature type="region of interest" description="Disordered" evidence="1">
    <location>
        <begin position="1643"/>
        <end position="1666"/>
    </location>
</feature>